<proteinExistence type="predicted"/>
<keyword evidence="1" id="KW-0418">Kinase</keyword>
<dbReference type="Gene3D" id="3.30.565.10">
    <property type="entry name" value="Histidine kinase-like ATPase, C-terminal domain"/>
    <property type="match status" value="1"/>
</dbReference>
<protein>
    <submittedName>
        <fullName evidence="3">ATP-binding protein</fullName>
    </submittedName>
</protein>
<gene>
    <name evidence="3" type="ORF">EBN88_28985</name>
</gene>
<keyword evidence="3" id="KW-0547">Nucleotide-binding</keyword>
<dbReference type="Proteomes" id="UP000278673">
    <property type="component" value="Unassembled WGS sequence"/>
</dbReference>
<organism evidence="3 4">
    <name type="scientific">Streptomyces triticirhizae</name>
    <dbReference type="NCBI Taxonomy" id="2483353"/>
    <lineage>
        <taxon>Bacteria</taxon>
        <taxon>Bacillati</taxon>
        <taxon>Actinomycetota</taxon>
        <taxon>Actinomycetes</taxon>
        <taxon>Kitasatosporales</taxon>
        <taxon>Streptomycetaceae</taxon>
        <taxon>Streptomyces</taxon>
    </lineage>
</organism>
<sequence>MPTRLTSEETGARRRGQSWLLTARREDLARFRRLASAAMREWEQSPRVTEVVLHGVTELLSNVARHVPDPRCRLELTSDGDRGGDTVRVAVHDRSATLPVITLPDWTAEAGRGLWLLREMADDLGFEATAEGKAVWVLVRGDEPLG</sequence>
<keyword evidence="3" id="KW-0067">ATP-binding</keyword>
<reference evidence="3 4" key="1">
    <citation type="submission" date="2018-10" db="EMBL/GenBank/DDBJ databases">
        <title>Isolation, diversity and antifungal activity of actinobacteria from wheat.</title>
        <authorList>
            <person name="Han C."/>
        </authorList>
    </citation>
    <scope>NUCLEOTIDE SEQUENCE [LARGE SCALE GENOMIC DNA]</scope>
    <source>
        <strain evidence="3 4">NEAU-YY642</strain>
    </source>
</reference>
<evidence type="ECO:0000313" key="4">
    <source>
        <dbReference type="Proteomes" id="UP000278673"/>
    </source>
</evidence>
<dbReference type="RefSeq" id="WP_122399970.1">
    <property type="nucleotide sequence ID" value="NZ_RFFJ01000320.1"/>
</dbReference>
<keyword evidence="4" id="KW-1185">Reference proteome</keyword>
<dbReference type="GO" id="GO:0004674">
    <property type="term" value="F:protein serine/threonine kinase activity"/>
    <property type="evidence" value="ECO:0007669"/>
    <property type="project" value="UniProtKB-KW"/>
</dbReference>
<dbReference type="PANTHER" id="PTHR35526:SF3">
    <property type="entry name" value="ANTI-SIGMA-F FACTOR RSBW"/>
    <property type="match status" value="1"/>
</dbReference>
<dbReference type="PANTHER" id="PTHR35526">
    <property type="entry name" value="ANTI-SIGMA-F FACTOR RSBW-RELATED"/>
    <property type="match status" value="1"/>
</dbReference>
<dbReference type="CDD" id="cd16936">
    <property type="entry name" value="HATPase_RsbW-like"/>
    <property type="match status" value="1"/>
</dbReference>
<dbReference type="InterPro" id="IPR050267">
    <property type="entry name" value="Anti-sigma-factor_SerPK"/>
</dbReference>
<dbReference type="Pfam" id="PF13581">
    <property type="entry name" value="HATPase_c_2"/>
    <property type="match status" value="1"/>
</dbReference>
<comment type="caution">
    <text evidence="3">The sequence shown here is derived from an EMBL/GenBank/DDBJ whole genome shotgun (WGS) entry which is preliminary data.</text>
</comment>
<evidence type="ECO:0000256" key="1">
    <source>
        <dbReference type="ARBA" id="ARBA00022527"/>
    </source>
</evidence>
<dbReference type="GO" id="GO:0005524">
    <property type="term" value="F:ATP binding"/>
    <property type="evidence" value="ECO:0007669"/>
    <property type="project" value="UniProtKB-KW"/>
</dbReference>
<dbReference type="AlphaFoldDB" id="A0A3M2KSM9"/>
<dbReference type="InterPro" id="IPR003594">
    <property type="entry name" value="HATPase_dom"/>
</dbReference>
<accession>A0A3M2KSM9</accession>
<dbReference type="InterPro" id="IPR036890">
    <property type="entry name" value="HATPase_C_sf"/>
</dbReference>
<keyword evidence="1" id="KW-0808">Transferase</keyword>
<dbReference type="SUPFAM" id="SSF55874">
    <property type="entry name" value="ATPase domain of HSP90 chaperone/DNA topoisomerase II/histidine kinase"/>
    <property type="match status" value="1"/>
</dbReference>
<evidence type="ECO:0000259" key="2">
    <source>
        <dbReference type="Pfam" id="PF13581"/>
    </source>
</evidence>
<dbReference type="EMBL" id="RFFJ01000320">
    <property type="protein sequence ID" value="RMI27676.1"/>
    <property type="molecule type" value="Genomic_DNA"/>
</dbReference>
<evidence type="ECO:0000313" key="3">
    <source>
        <dbReference type="EMBL" id="RMI27676.1"/>
    </source>
</evidence>
<keyword evidence="1" id="KW-0723">Serine/threonine-protein kinase</keyword>
<feature type="domain" description="Histidine kinase/HSP90-like ATPase" evidence="2">
    <location>
        <begin position="22"/>
        <end position="137"/>
    </location>
</feature>
<name>A0A3M2KSM9_9ACTN</name>